<evidence type="ECO:0000313" key="1">
    <source>
        <dbReference type="EMBL" id="KFM68463.1"/>
    </source>
</evidence>
<dbReference type="AlphaFoldDB" id="A0A087TTM4"/>
<dbReference type="OMA" id="MNTSETK"/>
<dbReference type="Gene3D" id="2.60.120.620">
    <property type="entry name" value="q2cbj1_9rhob like domain"/>
    <property type="match status" value="1"/>
</dbReference>
<feature type="non-terminal residue" evidence="1">
    <location>
        <position position="91"/>
    </location>
</feature>
<dbReference type="Pfam" id="PF05721">
    <property type="entry name" value="PhyH"/>
    <property type="match status" value="1"/>
</dbReference>
<keyword evidence="1" id="KW-0223">Dioxygenase</keyword>
<dbReference type="STRING" id="407821.A0A087TTM4"/>
<dbReference type="GO" id="GO:0051213">
    <property type="term" value="F:dioxygenase activity"/>
    <property type="evidence" value="ECO:0007669"/>
    <property type="project" value="UniProtKB-KW"/>
</dbReference>
<name>A0A087TTM4_STEMI</name>
<dbReference type="EMBL" id="KK116687">
    <property type="protein sequence ID" value="KFM68463.1"/>
    <property type="molecule type" value="Genomic_DNA"/>
</dbReference>
<sequence>MNYETALKEYEAKGFTVIKNFLISSEVESLLQSCSNILKDMNPPEHCSVFHTGKDQGRDEYFINSGDKISYFFEKDAIDEEGNLIVDKTKA</sequence>
<protein>
    <submittedName>
        <fullName evidence="1">Phytanoyl-CoA dioxygenase domain-containing protein 1</fullName>
    </submittedName>
</protein>
<dbReference type="OrthoDB" id="445007at2759"/>
<keyword evidence="2" id="KW-1185">Reference proteome</keyword>
<dbReference type="SUPFAM" id="SSF51197">
    <property type="entry name" value="Clavaminate synthase-like"/>
    <property type="match status" value="1"/>
</dbReference>
<organism evidence="1 2">
    <name type="scientific">Stegodyphus mimosarum</name>
    <name type="common">African social velvet spider</name>
    <dbReference type="NCBI Taxonomy" id="407821"/>
    <lineage>
        <taxon>Eukaryota</taxon>
        <taxon>Metazoa</taxon>
        <taxon>Ecdysozoa</taxon>
        <taxon>Arthropoda</taxon>
        <taxon>Chelicerata</taxon>
        <taxon>Arachnida</taxon>
        <taxon>Araneae</taxon>
        <taxon>Araneomorphae</taxon>
        <taxon>Entelegynae</taxon>
        <taxon>Eresoidea</taxon>
        <taxon>Eresidae</taxon>
        <taxon>Stegodyphus</taxon>
    </lineage>
</organism>
<gene>
    <name evidence="1" type="ORF">X975_17225</name>
</gene>
<reference evidence="1 2" key="1">
    <citation type="submission" date="2013-11" db="EMBL/GenBank/DDBJ databases">
        <title>Genome sequencing of Stegodyphus mimosarum.</title>
        <authorList>
            <person name="Bechsgaard J."/>
        </authorList>
    </citation>
    <scope>NUCLEOTIDE SEQUENCE [LARGE SCALE GENOMIC DNA]</scope>
</reference>
<evidence type="ECO:0000313" key="2">
    <source>
        <dbReference type="Proteomes" id="UP000054359"/>
    </source>
</evidence>
<dbReference type="Proteomes" id="UP000054359">
    <property type="component" value="Unassembled WGS sequence"/>
</dbReference>
<keyword evidence="1" id="KW-0560">Oxidoreductase</keyword>
<proteinExistence type="predicted"/>
<accession>A0A087TTM4</accession>
<dbReference type="InterPro" id="IPR008775">
    <property type="entry name" value="Phytyl_CoA_dOase-like"/>
</dbReference>